<proteinExistence type="predicted"/>
<dbReference type="EMBL" id="AZBU02000008">
    <property type="protein sequence ID" value="TKR68223.1"/>
    <property type="molecule type" value="Genomic_DNA"/>
</dbReference>
<evidence type="ECO:0000256" key="1">
    <source>
        <dbReference type="SAM" id="MobiDB-lite"/>
    </source>
</evidence>
<organism evidence="2 3">
    <name type="scientific">Steinernema carpocapsae</name>
    <name type="common">Entomopathogenic nematode</name>
    <dbReference type="NCBI Taxonomy" id="34508"/>
    <lineage>
        <taxon>Eukaryota</taxon>
        <taxon>Metazoa</taxon>
        <taxon>Ecdysozoa</taxon>
        <taxon>Nematoda</taxon>
        <taxon>Chromadorea</taxon>
        <taxon>Rhabditida</taxon>
        <taxon>Tylenchina</taxon>
        <taxon>Panagrolaimomorpha</taxon>
        <taxon>Strongyloidoidea</taxon>
        <taxon>Steinernematidae</taxon>
        <taxon>Steinernema</taxon>
    </lineage>
</organism>
<gene>
    <name evidence="2" type="ORF">L596_024234</name>
</gene>
<feature type="region of interest" description="Disordered" evidence="1">
    <location>
        <begin position="114"/>
        <end position="136"/>
    </location>
</feature>
<reference evidence="2 3" key="1">
    <citation type="journal article" date="2015" name="Genome Biol.">
        <title>Comparative genomics of Steinernema reveals deeply conserved gene regulatory networks.</title>
        <authorList>
            <person name="Dillman A.R."/>
            <person name="Macchietto M."/>
            <person name="Porter C.F."/>
            <person name="Rogers A."/>
            <person name="Williams B."/>
            <person name="Antoshechkin I."/>
            <person name="Lee M.M."/>
            <person name="Goodwin Z."/>
            <person name="Lu X."/>
            <person name="Lewis E.E."/>
            <person name="Goodrich-Blair H."/>
            <person name="Stock S.P."/>
            <person name="Adams B.J."/>
            <person name="Sternberg P.W."/>
            <person name="Mortazavi A."/>
        </authorList>
    </citation>
    <scope>NUCLEOTIDE SEQUENCE [LARGE SCALE GENOMIC DNA]</scope>
    <source>
        <strain evidence="2 3">ALL</strain>
    </source>
</reference>
<feature type="region of interest" description="Disordered" evidence="1">
    <location>
        <begin position="65"/>
        <end position="85"/>
    </location>
</feature>
<protein>
    <submittedName>
        <fullName evidence="2">Uncharacterized protein</fullName>
    </submittedName>
</protein>
<name>A0A4U5MGU9_STECR</name>
<dbReference type="Proteomes" id="UP000298663">
    <property type="component" value="Unassembled WGS sequence"/>
</dbReference>
<keyword evidence="3" id="KW-1185">Reference proteome</keyword>
<reference evidence="2 3" key="2">
    <citation type="journal article" date="2019" name="G3 (Bethesda)">
        <title>Hybrid Assembly of the Genome of the Entomopathogenic Nematode Steinernema carpocapsae Identifies the X-Chromosome.</title>
        <authorList>
            <person name="Serra L."/>
            <person name="Macchietto M."/>
            <person name="Macias-Munoz A."/>
            <person name="McGill C.J."/>
            <person name="Rodriguez I.M."/>
            <person name="Rodriguez B."/>
            <person name="Murad R."/>
            <person name="Mortazavi A."/>
        </authorList>
    </citation>
    <scope>NUCLEOTIDE SEQUENCE [LARGE SCALE GENOMIC DNA]</scope>
    <source>
        <strain evidence="2 3">ALL</strain>
    </source>
</reference>
<feature type="compositionally biased region" description="Basic residues" evidence="1">
    <location>
        <begin position="122"/>
        <end position="136"/>
    </location>
</feature>
<evidence type="ECO:0000313" key="2">
    <source>
        <dbReference type="EMBL" id="TKR68223.1"/>
    </source>
</evidence>
<accession>A0A4U5MGU9</accession>
<evidence type="ECO:0000313" key="3">
    <source>
        <dbReference type="Proteomes" id="UP000298663"/>
    </source>
</evidence>
<dbReference type="AlphaFoldDB" id="A0A4U5MGU9"/>
<comment type="caution">
    <text evidence="2">The sequence shown here is derived from an EMBL/GenBank/DDBJ whole genome shotgun (WGS) entry which is preliminary data.</text>
</comment>
<sequence length="136" mass="15274">MLKLLGVETFPLTESIAFAFSFFASIHSLIPHSNTLTTHHSLFFHRPFYNLLSCFKPSTERRPGLFPGAFPSPSPSYRSPRTLRINSNPRCAHSTNLFENTSCASSARHTKHLGALATNQRSPRRHSGRAHPKCTR</sequence>